<sequence length="52" mass="5934">MWRLDQWTEILEYLACLVKMMFLLSHNVPQLLSVKVLSSGVTVAAAIDELEK</sequence>
<protein>
    <submittedName>
        <fullName evidence="1">Uncharacterized protein</fullName>
    </submittedName>
</protein>
<dbReference type="EMBL" id="BT144025">
    <property type="protein sequence ID" value="AFK43819.1"/>
    <property type="molecule type" value="mRNA"/>
</dbReference>
<name>I3SU77_LOTJA</name>
<organism evidence="1">
    <name type="scientific">Lotus japonicus</name>
    <name type="common">Lotus corniculatus var. japonicus</name>
    <dbReference type="NCBI Taxonomy" id="34305"/>
    <lineage>
        <taxon>Eukaryota</taxon>
        <taxon>Viridiplantae</taxon>
        <taxon>Streptophyta</taxon>
        <taxon>Embryophyta</taxon>
        <taxon>Tracheophyta</taxon>
        <taxon>Spermatophyta</taxon>
        <taxon>Magnoliopsida</taxon>
        <taxon>eudicotyledons</taxon>
        <taxon>Gunneridae</taxon>
        <taxon>Pentapetalae</taxon>
        <taxon>rosids</taxon>
        <taxon>fabids</taxon>
        <taxon>Fabales</taxon>
        <taxon>Fabaceae</taxon>
        <taxon>Papilionoideae</taxon>
        <taxon>50 kb inversion clade</taxon>
        <taxon>NPAAA clade</taxon>
        <taxon>Hologalegina</taxon>
        <taxon>robinioid clade</taxon>
        <taxon>Loteae</taxon>
        <taxon>Lotus</taxon>
    </lineage>
</organism>
<accession>I3SU77</accession>
<dbReference type="AlphaFoldDB" id="I3SU77"/>
<reference evidence="1" key="1">
    <citation type="submission" date="2012-05" db="EMBL/GenBank/DDBJ databases">
        <authorList>
            <person name="Krishnakumar V."/>
            <person name="Cheung F."/>
            <person name="Xiao Y."/>
            <person name="Chan A."/>
            <person name="Moskal W.A."/>
            <person name="Town C.D."/>
        </authorList>
    </citation>
    <scope>NUCLEOTIDE SEQUENCE</scope>
</reference>
<proteinExistence type="evidence at transcript level"/>
<evidence type="ECO:0000313" key="1">
    <source>
        <dbReference type="EMBL" id="AFK43819.1"/>
    </source>
</evidence>